<organism evidence="7 8">
    <name type="scientific">OM182 bacterium MED-G28</name>
    <dbReference type="NCBI Taxonomy" id="1986256"/>
    <lineage>
        <taxon>Bacteria</taxon>
        <taxon>Pseudomonadati</taxon>
        <taxon>Pseudomonadota</taxon>
        <taxon>Gammaproteobacteria</taxon>
        <taxon>OMG group</taxon>
        <taxon>OM182 clade</taxon>
    </lineage>
</organism>
<evidence type="ECO:0000313" key="7">
    <source>
        <dbReference type="EMBL" id="PDH35243.1"/>
    </source>
</evidence>
<feature type="transmembrane region" description="Helical" evidence="5">
    <location>
        <begin position="124"/>
        <end position="145"/>
    </location>
</feature>
<dbReference type="GO" id="GO:0016020">
    <property type="term" value="C:membrane"/>
    <property type="evidence" value="ECO:0007669"/>
    <property type="project" value="UniProtKB-SubCell"/>
</dbReference>
<name>A0A2A5WFY5_9GAMM</name>
<dbReference type="AlphaFoldDB" id="A0A2A5WFY5"/>
<keyword evidence="4 5" id="KW-0472">Membrane</keyword>
<dbReference type="InterPro" id="IPR025423">
    <property type="entry name" value="TMEM205-like"/>
</dbReference>
<feature type="transmembrane region" description="Helical" evidence="5">
    <location>
        <begin position="6"/>
        <end position="37"/>
    </location>
</feature>
<evidence type="ECO:0000256" key="2">
    <source>
        <dbReference type="ARBA" id="ARBA00022692"/>
    </source>
</evidence>
<gene>
    <name evidence="7" type="ORF">CNF02_00535</name>
</gene>
<evidence type="ECO:0000259" key="6">
    <source>
        <dbReference type="Pfam" id="PF13664"/>
    </source>
</evidence>
<keyword evidence="2 5" id="KW-0812">Transmembrane</keyword>
<keyword evidence="3 5" id="KW-1133">Transmembrane helix</keyword>
<sequence length="146" mass="16115">MDFSNILQGIATVITGLLAGSMLFFSFVMAPLIFIKLEIREAGKFVRAVFPWYYLVVIALSGLGGIALVAIAPLNASLLFLVTISAIYCRQSLMPSINDHRDRSNSGEEVANKIFNKLHRRSEIINGLQLLATMAVLLHISFVNFN</sequence>
<dbReference type="Pfam" id="PF13664">
    <property type="entry name" value="DUF4149"/>
    <property type="match status" value="1"/>
</dbReference>
<comment type="subcellular location">
    <subcellularLocation>
        <location evidence="1">Membrane</location>
    </subcellularLocation>
</comment>
<evidence type="ECO:0000256" key="1">
    <source>
        <dbReference type="ARBA" id="ARBA00004370"/>
    </source>
</evidence>
<evidence type="ECO:0000256" key="3">
    <source>
        <dbReference type="ARBA" id="ARBA00022989"/>
    </source>
</evidence>
<comment type="caution">
    <text evidence="7">The sequence shown here is derived from an EMBL/GenBank/DDBJ whole genome shotgun (WGS) entry which is preliminary data.</text>
</comment>
<dbReference type="Proteomes" id="UP000219329">
    <property type="component" value="Unassembled WGS sequence"/>
</dbReference>
<feature type="transmembrane region" description="Helical" evidence="5">
    <location>
        <begin position="49"/>
        <end position="70"/>
    </location>
</feature>
<proteinExistence type="predicted"/>
<dbReference type="EMBL" id="NTJZ01000001">
    <property type="protein sequence ID" value="PDH35243.1"/>
    <property type="molecule type" value="Genomic_DNA"/>
</dbReference>
<evidence type="ECO:0000256" key="4">
    <source>
        <dbReference type="ARBA" id="ARBA00023136"/>
    </source>
</evidence>
<evidence type="ECO:0000256" key="5">
    <source>
        <dbReference type="SAM" id="Phobius"/>
    </source>
</evidence>
<protein>
    <recommendedName>
        <fullName evidence="6">TMEM205-like domain-containing protein</fullName>
    </recommendedName>
</protein>
<accession>A0A2A5WFY5</accession>
<evidence type="ECO:0000313" key="8">
    <source>
        <dbReference type="Proteomes" id="UP000219329"/>
    </source>
</evidence>
<feature type="domain" description="TMEM205-like" evidence="6">
    <location>
        <begin position="15"/>
        <end position="99"/>
    </location>
</feature>
<reference evidence="7 8" key="1">
    <citation type="submission" date="2017-08" db="EMBL/GenBank/DDBJ databases">
        <title>Fine stratification of microbial communities through a metagenomic profile of the photic zone.</title>
        <authorList>
            <person name="Haro-Moreno J.M."/>
            <person name="Lopez-Perez M."/>
            <person name="De La Torre J."/>
            <person name="Picazo A."/>
            <person name="Camacho A."/>
            <person name="Rodriguez-Valera F."/>
        </authorList>
    </citation>
    <scope>NUCLEOTIDE SEQUENCE [LARGE SCALE GENOMIC DNA]</scope>
    <source>
        <strain evidence="7">MED-G28</strain>
    </source>
</reference>